<evidence type="ECO:0000256" key="12">
    <source>
        <dbReference type="ARBA" id="ARBA00056233"/>
    </source>
</evidence>
<evidence type="ECO:0000256" key="7">
    <source>
        <dbReference type="ARBA" id="ARBA00023015"/>
    </source>
</evidence>
<dbReference type="GO" id="GO:0008270">
    <property type="term" value="F:zinc ion binding"/>
    <property type="evidence" value="ECO:0007669"/>
    <property type="project" value="UniProtKB-KW"/>
</dbReference>
<dbReference type="EMBL" id="CAKXYY010000004">
    <property type="protein sequence ID" value="CAH2351775.1"/>
    <property type="molecule type" value="Genomic_DNA"/>
</dbReference>
<feature type="compositionally biased region" description="Low complexity" evidence="15">
    <location>
        <begin position="128"/>
        <end position="148"/>
    </location>
</feature>
<dbReference type="SUPFAM" id="SSF57667">
    <property type="entry name" value="beta-beta-alpha zinc fingers"/>
    <property type="match status" value="1"/>
</dbReference>
<feature type="region of interest" description="Disordered" evidence="15">
    <location>
        <begin position="1"/>
        <end position="51"/>
    </location>
</feature>
<sequence length="585" mass="63458">MSEIAPNLSYSSSPNAVSSKTADLSEVSTSKSNSPVPTPSTAPAKSKEDRPYKCTVCSKAFHRLEHQTRHIRTHTGEKPHPCTFPGCTKRFSRSDELTRHLRIHKNPSSRKRRNNDQMMIQIPSTVEQQQMQQQQQQFQQHPQLQTQDQLQQGIFPQQRTISVTVDRNGNHIYHSPYPVYIMQGGPQQMGSAPMSGPQPQYFQDQQQPMSAMQQNVIPNGGAPQYFQSAPIPIKQEQNQQQPQQVPQVQLLQPQGQQLQHGQPSPISQTAFNLPTSPNQAQSSTSPPLLGSLNKSLSATSIVSNSNFPVFSQSGTISTNNSSIHSLSNSPEASVTNGVPVGLHNNNNGNNHFSGQLPPITSMGSSTSLKSKLFNASSTSSLSSLKSNSFSNLSGLQRMTPIKSNLSQSRLVQPQPSPLPLPKQKSSSSLNLEFYASNKKSRPNSPNSSMVNAQQYYQTSNSSNSTIPTSSKISSTGFGGGLTPAHHNSSGEAAFMISPNETPLQTPSQSPHLQPQTMSGFDKTNHFSLLNAAIQKHQESSSTPAPAPTSSPSSNSTQSIATTGTQLPPIRSVFSFTSLAAESKRE</sequence>
<evidence type="ECO:0000256" key="8">
    <source>
        <dbReference type="ARBA" id="ARBA00023125"/>
    </source>
</evidence>
<dbReference type="Proteomes" id="UP000837801">
    <property type="component" value="Unassembled WGS sequence"/>
</dbReference>
<feature type="region of interest" description="Disordered" evidence="15">
    <location>
        <begin position="407"/>
        <end position="428"/>
    </location>
</feature>
<feature type="domain" description="C2H2-type" evidence="16">
    <location>
        <begin position="52"/>
        <end position="79"/>
    </location>
</feature>
<dbReference type="GO" id="GO:0000433">
    <property type="term" value="P:carbon catabolite repression of transcription from RNA polymerase II promoter by glucose"/>
    <property type="evidence" value="ECO:0007669"/>
    <property type="project" value="TreeGrafter"/>
</dbReference>
<dbReference type="SMART" id="SM00355">
    <property type="entry name" value="ZnF_C2H2"/>
    <property type="match status" value="2"/>
</dbReference>
<comment type="caution">
    <text evidence="17">The sequence shown here is derived from an EMBL/GenBank/DDBJ whole genome shotgun (WGS) entry which is preliminary data.</text>
</comment>
<feature type="compositionally biased region" description="Polar residues" evidence="15">
    <location>
        <begin position="264"/>
        <end position="289"/>
    </location>
</feature>
<organism evidence="17 18">
    <name type="scientific">[Candida] railenensis</name>
    <dbReference type="NCBI Taxonomy" id="45579"/>
    <lineage>
        <taxon>Eukaryota</taxon>
        <taxon>Fungi</taxon>
        <taxon>Dikarya</taxon>
        <taxon>Ascomycota</taxon>
        <taxon>Saccharomycotina</taxon>
        <taxon>Pichiomycetes</taxon>
        <taxon>Debaryomycetaceae</taxon>
        <taxon>Kurtzmaniella</taxon>
    </lineage>
</organism>
<dbReference type="GO" id="GO:0000978">
    <property type="term" value="F:RNA polymerase II cis-regulatory region sequence-specific DNA binding"/>
    <property type="evidence" value="ECO:0007669"/>
    <property type="project" value="TreeGrafter"/>
</dbReference>
<comment type="similarity">
    <text evidence="11">Belongs to the creA/MIG C2H2-type zinc-finger protein family.</text>
</comment>
<dbReference type="PROSITE" id="PS00028">
    <property type="entry name" value="ZINC_FINGER_C2H2_1"/>
    <property type="match status" value="2"/>
</dbReference>
<dbReference type="InterPro" id="IPR051007">
    <property type="entry name" value="creA/MIG_C2H2-ZnF"/>
</dbReference>
<feature type="region of interest" description="Disordered" evidence="15">
    <location>
        <begin position="457"/>
        <end position="521"/>
    </location>
</feature>
<evidence type="ECO:0000256" key="4">
    <source>
        <dbReference type="ARBA" id="ARBA00022737"/>
    </source>
</evidence>
<keyword evidence="9" id="KW-0804">Transcription</keyword>
<feature type="compositionally biased region" description="Low complexity" evidence="15">
    <location>
        <begin position="235"/>
        <end position="263"/>
    </location>
</feature>
<evidence type="ECO:0000256" key="11">
    <source>
        <dbReference type="ARBA" id="ARBA00038023"/>
    </source>
</evidence>
<proteinExistence type="inferred from homology"/>
<feature type="compositionally biased region" description="Polar residues" evidence="15">
    <location>
        <begin position="498"/>
        <end position="518"/>
    </location>
</feature>
<dbReference type="FunFam" id="3.30.160.60:FF:000089">
    <property type="entry name" value="DNA-binding protein creA"/>
    <property type="match status" value="1"/>
</dbReference>
<evidence type="ECO:0000256" key="5">
    <source>
        <dbReference type="ARBA" id="ARBA00022771"/>
    </source>
</evidence>
<comment type="subcellular location">
    <subcellularLocation>
        <location evidence="1">Nucleus</location>
    </subcellularLocation>
</comment>
<dbReference type="PANTHER" id="PTHR47428">
    <property type="entry name" value="REGULATORY PROTEIN MIG1-RELATED"/>
    <property type="match status" value="1"/>
</dbReference>
<dbReference type="GO" id="GO:0005737">
    <property type="term" value="C:cytoplasm"/>
    <property type="evidence" value="ECO:0007669"/>
    <property type="project" value="TreeGrafter"/>
</dbReference>
<feature type="region of interest" description="Disordered" evidence="15">
    <location>
        <begin position="534"/>
        <end position="585"/>
    </location>
</feature>
<name>A0A9P0QM49_9ASCO</name>
<feature type="compositionally biased region" description="Low complexity" evidence="15">
    <location>
        <begin position="457"/>
        <end position="475"/>
    </location>
</feature>
<keyword evidence="5 14" id="KW-0863">Zinc-finger</keyword>
<dbReference type="GO" id="GO:0005634">
    <property type="term" value="C:nucleus"/>
    <property type="evidence" value="ECO:0007669"/>
    <property type="project" value="UniProtKB-SubCell"/>
</dbReference>
<dbReference type="OrthoDB" id="654211at2759"/>
<evidence type="ECO:0000256" key="15">
    <source>
        <dbReference type="SAM" id="MobiDB-lite"/>
    </source>
</evidence>
<comment type="function">
    <text evidence="12">Involved in glucose repression of glucose metabolism genes.</text>
</comment>
<feature type="region of interest" description="Disordered" evidence="15">
    <location>
        <begin position="125"/>
        <end position="148"/>
    </location>
</feature>
<evidence type="ECO:0000313" key="18">
    <source>
        <dbReference type="Proteomes" id="UP000837801"/>
    </source>
</evidence>
<dbReference type="Gene3D" id="3.30.160.60">
    <property type="entry name" value="Classic Zinc Finger"/>
    <property type="match status" value="2"/>
</dbReference>
<evidence type="ECO:0000313" key="17">
    <source>
        <dbReference type="EMBL" id="CAH2351775.1"/>
    </source>
</evidence>
<feature type="region of interest" description="Disordered" evidence="15">
    <location>
        <begin position="344"/>
        <end position="366"/>
    </location>
</feature>
<keyword evidence="4" id="KW-0677">Repeat</keyword>
<evidence type="ECO:0000256" key="2">
    <source>
        <dbReference type="ARBA" id="ARBA00022491"/>
    </source>
</evidence>
<evidence type="ECO:0000256" key="3">
    <source>
        <dbReference type="ARBA" id="ARBA00022723"/>
    </source>
</evidence>
<keyword evidence="3" id="KW-0479">Metal-binding</keyword>
<dbReference type="InterPro" id="IPR036236">
    <property type="entry name" value="Znf_C2H2_sf"/>
</dbReference>
<keyword evidence="7" id="KW-0805">Transcription regulation</keyword>
<evidence type="ECO:0000256" key="10">
    <source>
        <dbReference type="ARBA" id="ARBA00023242"/>
    </source>
</evidence>
<evidence type="ECO:0000256" key="1">
    <source>
        <dbReference type="ARBA" id="ARBA00004123"/>
    </source>
</evidence>
<evidence type="ECO:0000256" key="6">
    <source>
        <dbReference type="ARBA" id="ARBA00022833"/>
    </source>
</evidence>
<keyword evidence="8" id="KW-0238">DNA-binding</keyword>
<feature type="compositionally biased region" description="Low complexity" evidence="15">
    <location>
        <begin position="197"/>
        <end position="214"/>
    </location>
</feature>
<keyword evidence="10" id="KW-0539">Nucleus</keyword>
<dbReference type="InterPro" id="IPR013087">
    <property type="entry name" value="Znf_C2H2_type"/>
</dbReference>
<keyword evidence="2" id="KW-0678">Repressor</keyword>
<feature type="region of interest" description="Disordered" evidence="15">
    <location>
        <begin position="188"/>
        <end position="289"/>
    </location>
</feature>
<evidence type="ECO:0000256" key="9">
    <source>
        <dbReference type="ARBA" id="ARBA00023163"/>
    </source>
</evidence>
<dbReference type="Pfam" id="PF00096">
    <property type="entry name" value="zf-C2H2"/>
    <property type="match status" value="2"/>
</dbReference>
<evidence type="ECO:0000256" key="13">
    <source>
        <dbReference type="ARBA" id="ARBA00068528"/>
    </source>
</evidence>
<feature type="compositionally biased region" description="Polar residues" evidence="15">
    <location>
        <begin position="8"/>
        <end position="43"/>
    </location>
</feature>
<feature type="domain" description="C2H2-type" evidence="16">
    <location>
        <begin position="80"/>
        <end position="109"/>
    </location>
</feature>
<dbReference type="AlphaFoldDB" id="A0A9P0QM49"/>
<keyword evidence="6" id="KW-0862">Zinc</keyword>
<reference evidence="17" key="1">
    <citation type="submission" date="2022-03" db="EMBL/GenBank/DDBJ databases">
        <authorList>
            <person name="Legras J.-L."/>
            <person name="Devillers H."/>
            <person name="Grondin C."/>
        </authorList>
    </citation>
    <scope>NUCLEOTIDE SEQUENCE</scope>
    <source>
        <strain evidence="17">CLIB 1423</strain>
    </source>
</reference>
<keyword evidence="18" id="KW-1185">Reference proteome</keyword>
<dbReference type="PANTHER" id="PTHR47428:SF1">
    <property type="entry name" value="REGULATORY PROTEIN MIG1-RELATED"/>
    <property type="match status" value="1"/>
</dbReference>
<gene>
    <name evidence="17" type="ORF">CLIB1423_04S05688</name>
</gene>
<accession>A0A9P0QM49</accession>
<evidence type="ECO:0000256" key="14">
    <source>
        <dbReference type="PROSITE-ProRule" id="PRU00042"/>
    </source>
</evidence>
<dbReference type="PROSITE" id="PS50157">
    <property type="entry name" value="ZINC_FINGER_C2H2_2"/>
    <property type="match status" value="2"/>
</dbReference>
<evidence type="ECO:0000259" key="16">
    <source>
        <dbReference type="PROSITE" id="PS50157"/>
    </source>
</evidence>
<dbReference type="FunFam" id="3.30.160.60:FF:000152">
    <property type="entry name" value="DNA-binding protein creA"/>
    <property type="match status" value="1"/>
</dbReference>
<protein>
    <recommendedName>
        <fullName evidence="13">Regulatory protein MIG1</fullName>
    </recommendedName>
</protein>
<feature type="compositionally biased region" description="Low complexity" evidence="15">
    <location>
        <begin position="539"/>
        <end position="561"/>
    </location>
</feature>